<dbReference type="InterPro" id="IPR043519">
    <property type="entry name" value="NT_sf"/>
</dbReference>
<dbReference type="GO" id="GO:0017148">
    <property type="term" value="P:negative regulation of translation"/>
    <property type="evidence" value="ECO:0007669"/>
    <property type="project" value="UniProtKB-UniRule"/>
</dbReference>
<keyword evidence="2" id="KW-0810">Translation regulation</keyword>
<dbReference type="GO" id="GO:0005737">
    <property type="term" value="C:cytoplasm"/>
    <property type="evidence" value="ECO:0007669"/>
    <property type="project" value="UniProtKB-SubCell"/>
</dbReference>
<reference evidence="4" key="1">
    <citation type="submission" date="2015-07" db="EMBL/GenBank/DDBJ databases">
        <title>Genome Of Nitrogen-Fixing Cyanobacterium Nostoc piscinale CENA21 From Solimoes/Amazon River Floodplain Sediments And Comparative Genomics To Uncover Biosynthetic Natural Products Potential.</title>
        <authorList>
            <person name="Leao T.F."/>
            <person name="Leao P.N."/>
            <person name="Guimaraes P.I."/>
            <person name="de Melo A.G.C."/>
            <person name="Ramos R.T.J."/>
            <person name="Silva A."/>
            <person name="Fiore M.F."/>
            <person name="Schneider M.P.C."/>
        </authorList>
    </citation>
    <scope>NUCLEOTIDE SEQUENCE [LARGE SCALE GENOMIC DNA]</scope>
    <source>
        <strain evidence="4">CENA21</strain>
    </source>
</reference>
<evidence type="ECO:0000256" key="1">
    <source>
        <dbReference type="ARBA" id="ARBA00010574"/>
    </source>
</evidence>
<dbReference type="PANTHER" id="PTHR21043">
    <property type="entry name" value="IOJAP SUPERFAMILY ORTHOLOG"/>
    <property type="match status" value="1"/>
</dbReference>
<dbReference type="GO" id="GO:0043023">
    <property type="term" value="F:ribosomal large subunit binding"/>
    <property type="evidence" value="ECO:0007669"/>
    <property type="project" value="TreeGrafter"/>
</dbReference>
<dbReference type="STRING" id="224013.ACX27_14385"/>
<dbReference type="Pfam" id="PF02410">
    <property type="entry name" value="RsfS"/>
    <property type="match status" value="1"/>
</dbReference>
<dbReference type="GO" id="GO:0042256">
    <property type="term" value="P:cytosolic ribosome assembly"/>
    <property type="evidence" value="ECO:0007669"/>
    <property type="project" value="UniProtKB-UniRule"/>
</dbReference>
<dbReference type="SUPFAM" id="SSF81301">
    <property type="entry name" value="Nucleotidyltransferase"/>
    <property type="match status" value="1"/>
</dbReference>
<comment type="subunit">
    <text evidence="2">Interacts with ribosomal protein uL14 (rplN).</text>
</comment>
<dbReference type="OrthoDB" id="9793681at2"/>
<keyword evidence="4" id="KW-1185">Reference proteome</keyword>
<dbReference type="Gene3D" id="3.30.460.10">
    <property type="entry name" value="Beta Polymerase, domain 2"/>
    <property type="match status" value="1"/>
</dbReference>
<dbReference type="RefSeq" id="WP_062293644.1">
    <property type="nucleotide sequence ID" value="NZ_CP012036.1"/>
</dbReference>
<dbReference type="NCBIfam" id="TIGR00090">
    <property type="entry name" value="rsfS_iojap_ybeB"/>
    <property type="match status" value="1"/>
</dbReference>
<gene>
    <name evidence="2" type="primary">rsfS</name>
    <name evidence="3" type="ORF">ACX27_14385</name>
</gene>
<protein>
    <recommendedName>
        <fullName evidence="2">Ribosomal silencing factor RsfS</fullName>
    </recommendedName>
</protein>
<keyword evidence="2" id="KW-0678">Repressor</keyword>
<comment type="similarity">
    <text evidence="1 2">Belongs to the Iojap/RsfS family.</text>
</comment>
<dbReference type="Proteomes" id="UP000062645">
    <property type="component" value="Chromosome"/>
</dbReference>
<comment type="function">
    <text evidence="2">Functions as a ribosomal silencing factor. Interacts with ribosomal protein uL14 (rplN), blocking formation of intersubunit bridge B8. Prevents association of the 30S and 50S ribosomal subunits and the formation of functional ribosomes, thus repressing translation.</text>
</comment>
<evidence type="ECO:0000313" key="3">
    <source>
        <dbReference type="EMBL" id="ALF53763.1"/>
    </source>
</evidence>
<dbReference type="KEGG" id="npz:ACX27_14385"/>
<sequence length="153" mass="16963">MSDYIQGNLPLQSVSEKDSPLKSLDGGMKDLSGQLAITVADAASDRKAGDIVVLRVADVSYLADYFVMLTGYSRVQVRAIAQAIEDKVETEWQRRPLRTEGKAEGSWVLQDYGDVIVHIMMPKEREFYNLEAFWVNAERIAVPNADEGGGKPI</sequence>
<accession>A0A0M3V5E3</accession>
<organism evidence="3 4">
    <name type="scientific">Nostoc piscinale CENA21</name>
    <dbReference type="NCBI Taxonomy" id="224013"/>
    <lineage>
        <taxon>Bacteria</taxon>
        <taxon>Bacillati</taxon>
        <taxon>Cyanobacteriota</taxon>
        <taxon>Cyanophyceae</taxon>
        <taxon>Nostocales</taxon>
        <taxon>Nostocaceae</taxon>
        <taxon>Nostoc</taxon>
    </lineage>
</organism>
<name>A0A0M3V5E3_9NOSO</name>
<reference evidence="3 4" key="2">
    <citation type="journal article" date="2016" name="Genome Announc.">
        <title>Draft Genome Sequence of the N2-Fixing Cyanobacterium Nostoc piscinale CENA21, Isolated from the Brazilian Amazon Floodplain.</title>
        <authorList>
            <person name="Leao T."/>
            <person name="Guimaraes P.I."/>
            <person name="de Melo A.G."/>
            <person name="Ramos R.T."/>
            <person name="Leao P.N."/>
            <person name="Silva A."/>
            <person name="Fiore M.F."/>
            <person name="Schneider M.P."/>
        </authorList>
    </citation>
    <scope>NUCLEOTIDE SEQUENCE [LARGE SCALE GENOMIC DNA]</scope>
    <source>
        <strain evidence="3 4">CENA21</strain>
    </source>
</reference>
<evidence type="ECO:0000313" key="4">
    <source>
        <dbReference type="Proteomes" id="UP000062645"/>
    </source>
</evidence>
<keyword evidence="2" id="KW-0963">Cytoplasm</keyword>
<evidence type="ECO:0000256" key="2">
    <source>
        <dbReference type="HAMAP-Rule" id="MF_01477"/>
    </source>
</evidence>
<dbReference type="PATRIC" id="fig|224013.5.peg.3476"/>
<dbReference type="GO" id="GO:0090071">
    <property type="term" value="P:negative regulation of ribosome biogenesis"/>
    <property type="evidence" value="ECO:0007669"/>
    <property type="project" value="UniProtKB-UniRule"/>
</dbReference>
<dbReference type="PANTHER" id="PTHR21043:SF0">
    <property type="entry name" value="MITOCHONDRIAL ASSEMBLY OF RIBOSOMAL LARGE SUBUNIT PROTEIN 1"/>
    <property type="match status" value="1"/>
</dbReference>
<proteinExistence type="inferred from homology"/>
<dbReference type="HAMAP" id="MF_01477">
    <property type="entry name" value="Iojap_RsfS"/>
    <property type="match status" value="1"/>
</dbReference>
<comment type="subcellular location">
    <subcellularLocation>
        <location evidence="2">Cytoplasm</location>
    </subcellularLocation>
</comment>
<dbReference type="EMBL" id="CP012036">
    <property type="protein sequence ID" value="ALF53763.1"/>
    <property type="molecule type" value="Genomic_DNA"/>
</dbReference>
<dbReference type="InterPro" id="IPR004394">
    <property type="entry name" value="Iojap/RsfS/C7orf30"/>
</dbReference>
<dbReference type="AlphaFoldDB" id="A0A0M3V5E3"/>